<evidence type="ECO:0000313" key="2">
    <source>
        <dbReference type="EMBL" id="KIJ92290.1"/>
    </source>
</evidence>
<accession>A0A0C9WNU9</accession>
<dbReference type="Proteomes" id="UP000054477">
    <property type="component" value="Unassembled WGS sequence"/>
</dbReference>
<sequence length="1114" mass="125461">MSDTNLDEHQQIWRNAAVNPELFDKYVGDLALFPVTDPLYWNKQQMIAVTYQTRFKRLGNVEDLTKSLEFYKVALAAMPEGSDQTALVMQNLAGAHRDKFNVLGTSQDIKLALGYDLEAIKILPAGHPHLPIMHHSLGMSYRLSFERFGALKDLELARDNGQAAVDGISEGLDLANFQFQLASTYRLLYQRLGNLSDLEASIKYVKASIDALPAGHQSLPLRQQELAATLKNRYYKLGNDADLRAAHSLGKLAVDTMPPGHPYLAYLQYDLALTSLECFKAWDSLEDLEAGKFWQLKAIEATPAGHPDLPSFYQNLGNAYSLRYTRLGELEDLELAIKNSKEGVDTMPPDHPALPIYQQSLGKSYHHRYNKRGNINDLYSAIKYNEAALLGTPTDQPEFPLRNQELGATYRDLYIRLRDIHHLEKAIEYNKLAIEKTPQGHPELAGRQLYLAAAYLHFFLHSNNEEHWRLSHTYHQEAVNNTPLGHPQLPARKQNLAHSHDIRSKAIQMSNPKLAWQDILLALKYRAEAVESTPSNHPDFALYQIDLAASYDSCFQVKHEVEDLYCVLYFLGAACRNISASPGIVWIAARHWATVAFDANLPESCLKAYSTAFSVLPDLLWLGIPMKARHDVLYEYEVSRMIASAASAAIQYQKPELAVTFLEQGQAITQRQLLELQDDSSQLLNKYPSHAARLKQISFQLWHQKMQEDEETTSSPNFHVLANDRRKLINEIRNLPDFQDFFLPLAYEKLSIAAQNGPVIMINCHEKRSHAIILVSPEKLQTIELPHVSNFEADKQLGNLRKALSICHIEARDLEAGFEKARAGRMFHRDTAEAEFLFKKLIWWLQMAILEPVFSVLKEHGIDHGRIWWCPSGTLNYIPIHAAASLDSKYIQSYTPTLEALINGRKHHESLASERLVKVSAIGITRIKDFPALDLPLVGKEIEQIHIATKMQEFNQVLDSQATVSHVLEVIKSAQWLHLACHGQQHLTEPLKSSIILSDGHLELGQILESSLPAAEFVFLSACQTAMGNAKLMNEALHLAGGFIAAGFQAAIGTLWNIADADGPLVSKIVYQRLFSEGKPDVTDSAEALHLAVQSLRKQGVPFQRWMPFIHMGI</sequence>
<evidence type="ECO:0000313" key="3">
    <source>
        <dbReference type="Proteomes" id="UP000054477"/>
    </source>
</evidence>
<reference evidence="3" key="2">
    <citation type="submission" date="2015-01" db="EMBL/GenBank/DDBJ databases">
        <title>Evolutionary Origins and Diversification of the Mycorrhizal Mutualists.</title>
        <authorList>
            <consortium name="DOE Joint Genome Institute"/>
            <consortium name="Mycorrhizal Genomics Consortium"/>
            <person name="Kohler A."/>
            <person name="Kuo A."/>
            <person name="Nagy L.G."/>
            <person name="Floudas D."/>
            <person name="Copeland A."/>
            <person name="Barry K.W."/>
            <person name="Cichocki N."/>
            <person name="Veneault-Fourrey C."/>
            <person name="LaButti K."/>
            <person name="Lindquist E.A."/>
            <person name="Lipzen A."/>
            <person name="Lundell T."/>
            <person name="Morin E."/>
            <person name="Murat C."/>
            <person name="Riley R."/>
            <person name="Ohm R."/>
            <person name="Sun H."/>
            <person name="Tunlid A."/>
            <person name="Henrissat B."/>
            <person name="Grigoriev I.V."/>
            <person name="Hibbett D.S."/>
            <person name="Martin F."/>
        </authorList>
    </citation>
    <scope>NUCLEOTIDE SEQUENCE [LARGE SCALE GENOMIC DNA]</scope>
    <source>
        <strain evidence="3">LaAM-08-1</strain>
    </source>
</reference>
<reference evidence="2 3" key="1">
    <citation type="submission" date="2014-04" db="EMBL/GenBank/DDBJ databases">
        <authorList>
            <consortium name="DOE Joint Genome Institute"/>
            <person name="Kuo A."/>
            <person name="Kohler A."/>
            <person name="Nagy L.G."/>
            <person name="Floudas D."/>
            <person name="Copeland A."/>
            <person name="Barry K.W."/>
            <person name="Cichocki N."/>
            <person name="Veneault-Fourrey C."/>
            <person name="LaButti K."/>
            <person name="Lindquist E.A."/>
            <person name="Lipzen A."/>
            <person name="Lundell T."/>
            <person name="Morin E."/>
            <person name="Murat C."/>
            <person name="Sun H."/>
            <person name="Tunlid A."/>
            <person name="Henrissat B."/>
            <person name="Grigoriev I.V."/>
            <person name="Hibbett D.S."/>
            <person name="Martin F."/>
            <person name="Nordberg H.P."/>
            <person name="Cantor M.N."/>
            <person name="Hua S.X."/>
        </authorList>
    </citation>
    <scope>NUCLEOTIDE SEQUENCE [LARGE SCALE GENOMIC DNA]</scope>
    <source>
        <strain evidence="2 3">LaAM-08-1</strain>
    </source>
</reference>
<evidence type="ECO:0000259" key="1">
    <source>
        <dbReference type="Pfam" id="PF12770"/>
    </source>
</evidence>
<protein>
    <recommendedName>
        <fullName evidence="1">CHAT domain-containing protein</fullName>
    </recommendedName>
</protein>
<feature type="domain" description="CHAT" evidence="1">
    <location>
        <begin position="843"/>
        <end position="1113"/>
    </location>
</feature>
<dbReference type="InterPro" id="IPR011990">
    <property type="entry name" value="TPR-like_helical_dom_sf"/>
</dbReference>
<keyword evidence="3" id="KW-1185">Reference proteome</keyword>
<gene>
    <name evidence="2" type="ORF">K443DRAFT_13718</name>
</gene>
<dbReference type="InterPro" id="IPR024983">
    <property type="entry name" value="CHAT_dom"/>
</dbReference>
<dbReference type="Pfam" id="PF12770">
    <property type="entry name" value="CHAT"/>
    <property type="match status" value="1"/>
</dbReference>
<dbReference type="EMBL" id="KN838921">
    <property type="protein sequence ID" value="KIJ92290.1"/>
    <property type="molecule type" value="Genomic_DNA"/>
</dbReference>
<dbReference type="OrthoDB" id="9991317at2759"/>
<organism evidence="2 3">
    <name type="scientific">Laccaria amethystina LaAM-08-1</name>
    <dbReference type="NCBI Taxonomy" id="1095629"/>
    <lineage>
        <taxon>Eukaryota</taxon>
        <taxon>Fungi</taxon>
        <taxon>Dikarya</taxon>
        <taxon>Basidiomycota</taxon>
        <taxon>Agaricomycotina</taxon>
        <taxon>Agaricomycetes</taxon>
        <taxon>Agaricomycetidae</taxon>
        <taxon>Agaricales</taxon>
        <taxon>Agaricineae</taxon>
        <taxon>Hydnangiaceae</taxon>
        <taxon>Laccaria</taxon>
    </lineage>
</organism>
<dbReference type="HOGENOM" id="CLU_001305_0_1_1"/>
<name>A0A0C9WNU9_9AGAR</name>
<dbReference type="AlphaFoldDB" id="A0A0C9WNU9"/>
<dbReference type="STRING" id="1095629.A0A0C9WNU9"/>
<dbReference type="Gene3D" id="1.25.40.10">
    <property type="entry name" value="Tetratricopeptide repeat domain"/>
    <property type="match status" value="1"/>
</dbReference>
<proteinExistence type="predicted"/>